<dbReference type="Gene3D" id="3.40.50.1820">
    <property type="entry name" value="alpha/beta hydrolase"/>
    <property type="match status" value="1"/>
</dbReference>
<dbReference type="RefSeq" id="WP_328821433.1">
    <property type="nucleotide sequence ID" value="NZ_WUYX01000053.1"/>
</dbReference>
<dbReference type="GO" id="GO:0004252">
    <property type="term" value="F:serine-type endopeptidase activity"/>
    <property type="evidence" value="ECO:0007669"/>
    <property type="project" value="TreeGrafter"/>
</dbReference>
<dbReference type="AlphaFoldDB" id="A0A6B0VPS6"/>
<dbReference type="PANTHER" id="PTHR42776">
    <property type="entry name" value="SERINE PEPTIDASE S9 FAMILY MEMBER"/>
    <property type="match status" value="1"/>
</dbReference>
<dbReference type="InterPro" id="IPR029058">
    <property type="entry name" value="AB_hydrolase_fold"/>
</dbReference>
<protein>
    <submittedName>
        <fullName evidence="4">Prolyl oligopeptidase family serine peptidase</fullName>
    </submittedName>
</protein>
<dbReference type="PANTHER" id="PTHR42776:SF27">
    <property type="entry name" value="DIPEPTIDYL PEPTIDASE FAMILY MEMBER 6"/>
    <property type="match status" value="1"/>
</dbReference>
<organism evidence="4 5">
    <name type="scientific">Natronorubrum halalkaliphilum</name>
    <dbReference type="NCBI Taxonomy" id="2691917"/>
    <lineage>
        <taxon>Archaea</taxon>
        <taxon>Methanobacteriati</taxon>
        <taxon>Methanobacteriota</taxon>
        <taxon>Stenosarchaea group</taxon>
        <taxon>Halobacteria</taxon>
        <taxon>Halobacteriales</taxon>
        <taxon>Natrialbaceae</taxon>
        <taxon>Natronorubrum</taxon>
    </lineage>
</organism>
<feature type="compositionally biased region" description="Basic and acidic residues" evidence="2">
    <location>
        <begin position="177"/>
        <end position="188"/>
    </location>
</feature>
<evidence type="ECO:0000313" key="4">
    <source>
        <dbReference type="EMBL" id="MXV63488.1"/>
    </source>
</evidence>
<dbReference type="EMBL" id="WUYX01000053">
    <property type="protein sequence ID" value="MXV63488.1"/>
    <property type="molecule type" value="Genomic_DNA"/>
</dbReference>
<proteinExistence type="predicted"/>
<evidence type="ECO:0000313" key="5">
    <source>
        <dbReference type="Proteomes" id="UP000434101"/>
    </source>
</evidence>
<dbReference type="InterPro" id="IPR001375">
    <property type="entry name" value="Peptidase_S9_cat"/>
</dbReference>
<comment type="caution">
    <text evidence="4">The sequence shown here is derived from an EMBL/GenBank/DDBJ whole genome shotgun (WGS) entry which is preliminary data.</text>
</comment>
<dbReference type="Gene3D" id="2.120.10.30">
    <property type="entry name" value="TolB, C-terminal domain"/>
    <property type="match status" value="3"/>
</dbReference>
<evidence type="ECO:0000259" key="3">
    <source>
        <dbReference type="Pfam" id="PF00326"/>
    </source>
</evidence>
<accession>A0A6B0VPS6</accession>
<keyword evidence="1" id="KW-0378">Hydrolase</keyword>
<evidence type="ECO:0000256" key="1">
    <source>
        <dbReference type="ARBA" id="ARBA00022801"/>
    </source>
</evidence>
<dbReference type="InterPro" id="IPR011042">
    <property type="entry name" value="6-blade_b-propeller_TolB-like"/>
</dbReference>
<dbReference type="Proteomes" id="UP000434101">
    <property type="component" value="Unassembled WGS sequence"/>
</dbReference>
<dbReference type="SUPFAM" id="SSF53474">
    <property type="entry name" value="alpha/beta-Hydrolases"/>
    <property type="match status" value="1"/>
</dbReference>
<keyword evidence="5" id="KW-1185">Reference proteome</keyword>
<dbReference type="Pfam" id="PF00326">
    <property type="entry name" value="Peptidase_S9"/>
    <property type="match status" value="1"/>
</dbReference>
<dbReference type="SUPFAM" id="SSF82171">
    <property type="entry name" value="DPP6 N-terminal domain-like"/>
    <property type="match status" value="1"/>
</dbReference>
<sequence length="707" mass="78217">MTERTDIPLDAFYDLTQLTDLAVSPDGERVAFTATEYDQSADEAVASLFVVPADGSRQPHRLTTVAGASSPAWSPSGDELAFLAARETDVERRVGWQDRDDEATGESDEESSAETDADDTDDAEGSDDAGGDEPKQQLWVFDLERGGDARQVTDREEGVAEFDWSPDGDRFVVASRDPTDDQREQLDQRREGGPIETTRLQHKLDGVGWTDDVTTYLFVVDRDAGEMRRLDDAYGGGAFQDLSGMEPHWGPTGRIAFTACRTDRPDDTLVRDLYTIDPDGEHLERLTDGGRGCSNPRWRSDGSLAFIDQDPDHRYRPANVYLHDGEADRSLTDSLDRTIARQGELNWINDAVYTLIADESRTRLVRADDEGTVERLFEAQGDGRAIAAFDVSSDGSTAAVVFSDPEEGIDVYTVAVDDLTADEEPESLRRLSRVNDALLEEYPMPTARRVEWESDGWAIDGVVYHDPEIDLEADGPHPFVVAIHGGPLSYDEPEFRFDHAALTSRGYAVFRPNYRGGTSRGEAFAKELHGRWGTVEAADIAAGVEALVGRGWADPDRIFGHGFSYGGIAQGYLVTQTDLFAAAAPEHGIYDLRSAFGTDDTHAMMESEFGLPWEHPDRYDESSSIVDADAIDTPLLVMAGGQDWRCPPSQSEQLYVAARKQDVDAKLVVYPDEHHNIGDPDRAIHRLEELLEWYETHDPDGEPQATE</sequence>
<gene>
    <name evidence="4" type="ORF">GS429_15775</name>
</gene>
<evidence type="ECO:0000256" key="2">
    <source>
        <dbReference type="SAM" id="MobiDB-lite"/>
    </source>
</evidence>
<feature type="domain" description="Peptidase S9 prolyl oligopeptidase catalytic" evidence="3">
    <location>
        <begin position="494"/>
        <end position="696"/>
    </location>
</feature>
<reference evidence="4 5" key="1">
    <citation type="submission" date="2020-01" db="EMBL/GenBank/DDBJ databases">
        <title>Natronorubrum sp. JWXQ-INN 674 isolated from Inner Mongolia Autonomous Region of China.</title>
        <authorList>
            <person name="Xue Q."/>
        </authorList>
    </citation>
    <scope>NUCLEOTIDE SEQUENCE [LARGE SCALE GENOMIC DNA]</scope>
    <source>
        <strain evidence="4 5">JWXQ-INN-674</strain>
    </source>
</reference>
<feature type="region of interest" description="Disordered" evidence="2">
    <location>
        <begin position="91"/>
        <end position="188"/>
    </location>
</feature>
<name>A0A6B0VPS6_9EURY</name>
<feature type="compositionally biased region" description="Basic and acidic residues" evidence="2">
    <location>
        <begin position="142"/>
        <end position="158"/>
    </location>
</feature>
<feature type="compositionally biased region" description="Acidic residues" evidence="2">
    <location>
        <begin position="99"/>
        <end position="131"/>
    </location>
</feature>
<dbReference type="GO" id="GO:0006508">
    <property type="term" value="P:proteolysis"/>
    <property type="evidence" value="ECO:0007669"/>
    <property type="project" value="InterPro"/>
</dbReference>